<proteinExistence type="predicted"/>
<dbReference type="Proteomes" id="UP001152797">
    <property type="component" value="Unassembled WGS sequence"/>
</dbReference>
<dbReference type="EMBL" id="CAMXCT020004445">
    <property type="protein sequence ID" value="CAL1162425.1"/>
    <property type="molecule type" value="Genomic_DNA"/>
</dbReference>
<evidence type="ECO:0000313" key="3">
    <source>
        <dbReference type="EMBL" id="CAI4009050.1"/>
    </source>
</evidence>
<dbReference type="OrthoDB" id="447106at2759"/>
<gene>
    <name evidence="3" type="ORF">C1SCF055_LOCUS34430</name>
</gene>
<organism evidence="3">
    <name type="scientific">Cladocopium goreaui</name>
    <dbReference type="NCBI Taxonomy" id="2562237"/>
    <lineage>
        <taxon>Eukaryota</taxon>
        <taxon>Sar</taxon>
        <taxon>Alveolata</taxon>
        <taxon>Dinophyceae</taxon>
        <taxon>Suessiales</taxon>
        <taxon>Symbiodiniaceae</taxon>
        <taxon>Cladocopium</taxon>
    </lineage>
</organism>
<dbReference type="EMBL" id="CAMXCT010004445">
    <property type="protein sequence ID" value="CAI4009050.1"/>
    <property type="molecule type" value="Genomic_DNA"/>
</dbReference>
<keyword evidence="1" id="KW-0175">Coiled coil</keyword>
<reference evidence="4 5" key="2">
    <citation type="submission" date="2024-05" db="EMBL/GenBank/DDBJ databases">
        <authorList>
            <person name="Chen Y."/>
            <person name="Shah S."/>
            <person name="Dougan E. K."/>
            <person name="Thang M."/>
            <person name="Chan C."/>
        </authorList>
    </citation>
    <scope>NUCLEOTIDE SEQUENCE [LARGE SCALE GENOMIC DNA]</scope>
</reference>
<reference evidence="3" key="1">
    <citation type="submission" date="2022-10" db="EMBL/GenBank/DDBJ databases">
        <authorList>
            <person name="Chen Y."/>
            <person name="Dougan E. K."/>
            <person name="Chan C."/>
            <person name="Rhodes N."/>
            <person name="Thang M."/>
        </authorList>
    </citation>
    <scope>NUCLEOTIDE SEQUENCE</scope>
</reference>
<feature type="compositionally biased region" description="Basic and acidic residues" evidence="2">
    <location>
        <begin position="444"/>
        <end position="456"/>
    </location>
</feature>
<feature type="region of interest" description="Disordered" evidence="2">
    <location>
        <begin position="436"/>
        <end position="473"/>
    </location>
</feature>
<name>A0A9P1DF29_9DINO</name>
<feature type="region of interest" description="Disordered" evidence="2">
    <location>
        <begin position="246"/>
        <end position="271"/>
    </location>
</feature>
<evidence type="ECO:0000256" key="2">
    <source>
        <dbReference type="SAM" id="MobiDB-lite"/>
    </source>
</evidence>
<feature type="region of interest" description="Disordered" evidence="2">
    <location>
        <begin position="29"/>
        <end position="59"/>
    </location>
</feature>
<dbReference type="AlphaFoldDB" id="A0A9P1DF29"/>
<protein>
    <submittedName>
        <fullName evidence="3">Uncharacterized protein</fullName>
    </submittedName>
</protein>
<feature type="coiled-coil region" evidence="1">
    <location>
        <begin position="408"/>
        <end position="435"/>
    </location>
</feature>
<evidence type="ECO:0000256" key="1">
    <source>
        <dbReference type="SAM" id="Coils"/>
    </source>
</evidence>
<dbReference type="PANTHER" id="PTHR31935">
    <property type="entry name" value="COILED-COIL DOMAIN-CONTAINING PROTEIN 13"/>
    <property type="match status" value="1"/>
</dbReference>
<accession>A0A9P1DF29</accession>
<feature type="coiled-coil region" evidence="1">
    <location>
        <begin position="76"/>
        <end position="152"/>
    </location>
</feature>
<dbReference type="PANTHER" id="PTHR31935:SF1">
    <property type="entry name" value="COILED-COIL DOMAIN-CONTAINING PROTEIN 13"/>
    <property type="match status" value="1"/>
</dbReference>
<evidence type="ECO:0000313" key="4">
    <source>
        <dbReference type="EMBL" id="CAL4796362.1"/>
    </source>
</evidence>
<feature type="compositionally biased region" description="Polar residues" evidence="2">
    <location>
        <begin position="462"/>
        <end position="473"/>
    </location>
</feature>
<comment type="caution">
    <text evidence="3">The sequence shown here is derived from an EMBL/GenBank/DDBJ whole genome shotgun (WGS) entry which is preliminary data.</text>
</comment>
<dbReference type="InterPro" id="IPR038929">
    <property type="entry name" value="CCDC13"/>
</dbReference>
<dbReference type="EMBL" id="CAMXCT030004445">
    <property type="protein sequence ID" value="CAL4796362.1"/>
    <property type="molecule type" value="Genomic_DNA"/>
</dbReference>
<feature type="coiled-coil region" evidence="1">
    <location>
        <begin position="274"/>
        <end position="308"/>
    </location>
</feature>
<keyword evidence="5" id="KW-1185">Reference proteome</keyword>
<sequence>MDIEGYGEFGGISEEDDDIARFERQCAERARAEGALPEEGSEDEDEQIKRKRLVTGGQPQDINEWQEKCELLHDKLGRKEGELAQVKADLEMLRNDGLGPEDSQTALKQRLLDLTKKNRRLQVTVDGQRVRLQQLEIEVKKPKEDIKKQAEELIMQNAALLYGEAGNVEDWKKKYLTTSNQLQQVRHETQEMRALLQKQKKVLLKELGAEEAIQQALAVADDPMAVQWKGRATQIAQLQRQVKELKAGGGSTSQEVKETPSASAVKSKAVGQAADKRREEFERLQEEVERLRAEQAECKQKREALRSRSCLLETQLRDMKANVQFLLRKSDDDDALVAMLRKQLGREDNGADGGDELTFLRQQNGELQAQLERQAQIMLQLRQKALSASCENGSVPLGPKSVETSVTERQLLERVRFLEAENAKQAEQVHLLKARGAMGYTETYRQDTGDTPSDRGRHTRQGSKPFSESGSEA</sequence>
<evidence type="ECO:0000313" key="5">
    <source>
        <dbReference type="Proteomes" id="UP001152797"/>
    </source>
</evidence>